<comment type="caution">
    <text evidence="1">The sequence shown here is derived from an EMBL/GenBank/DDBJ whole genome shotgun (WGS) entry which is preliminary data.</text>
</comment>
<dbReference type="AlphaFoldDB" id="X0UWN6"/>
<proteinExistence type="predicted"/>
<accession>X0UWN6</accession>
<feature type="non-terminal residue" evidence="1">
    <location>
        <position position="184"/>
    </location>
</feature>
<evidence type="ECO:0000313" key="1">
    <source>
        <dbReference type="EMBL" id="GAG03592.1"/>
    </source>
</evidence>
<sequence>MLPTHYNIDTLISQIDTWQTIPPFNARSLEDEVEAGDSWERSQDDWKSRLSINSSPLLVVDTARYLAPQHKRLRRLAAVTRFTTRNGIEVIRDIEHVKDIRRMRRKAYEDGDTLAMIEASELSYDFGHRISYKTVGLNCWCFTWVEANICEIAHDLGLPASTVGLIALMAGFAQSVDWIPLRHQ</sequence>
<gene>
    <name evidence="1" type="ORF">S01H1_32490</name>
</gene>
<protein>
    <submittedName>
        <fullName evidence="1">Uncharacterized protein</fullName>
    </submittedName>
</protein>
<reference evidence="1" key="1">
    <citation type="journal article" date="2014" name="Front. Microbiol.">
        <title>High frequency of phylogenetically diverse reductive dehalogenase-homologous genes in deep subseafloor sedimentary metagenomes.</title>
        <authorList>
            <person name="Kawai M."/>
            <person name="Futagami T."/>
            <person name="Toyoda A."/>
            <person name="Takaki Y."/>
            <person name="Nishi S."/>
            <person name="Hori S."/>
            <person name="Arai W."/>
            <person name="Tsubouchi T."/>
            <person name="Morono Y."/>
            <person name="Uchiyama I."/>
            <person name="Ito T."/>
            <person name="Fujiyama A."/>
            <person name="Inagaki F."/>
            <person name="Takami H."/>
        </authorList>
    </citation>
    <scope>NUCLEOTIDE SEQUENCE</scope>
    <source>
        <strain evidence="1">Expedition CK06-06</strain>
    </source>
</reference>
<name>X0UWN6_9ZZZZ</name>
<organism evidence="1">
    <name type="scientific">marine sediment metagenome</name>
    <dbReference type="NCBI Taxonomy" id="412755"/>
    <lineage>
        <taxon>unclassified sequences</taxon>
        <taxon>metagenomes</taxon>
        <taxon>ecological metagenomes</taxon>
    </lineage>
</organism>
<dbReference type="EMBL" id="BARS01020120">
    <property type="protein sequence ID" value="GAG03592.1"/>
    <property type="molecule type" value="Genomic_DNA"/>
</dbReference>